<accession>A0A392RF67</accession>
<dbReference type="AlphaFoldDB" id="A0A392RF67"/>
<reference evidence="1 2" key="1">
    <citation type="journal article" date="2018" name="Front. Plant Sci.">
        <title>Red Clover (Trifolium pratense) and Zigzag Clover (T. medium) - A Picture of Genomic Similarities and Differences.</title>
        <authorList>
            <person name="Dluhosova J."/>
            <person name="Istvanek J."/>
            <person name="Nedelnik J."/>
            <person name="Repkova J."/>
        </authorList>
    </citation>
    <scope>NUCLEOTIDE SEQUENCE [LARGE SCALE GENOMIC DNA]</scope>
    <source>
        <strain evidence="2">cv. 10/8</strain>
        <tissue evidence="1">Leaf</tissue>
    </source>
</reference>
<sequence length="46" mass="4854">MAHGLGWCFCDSQGHFVAAGSAGSNWTQDKLAVIENEAMALLEAIC</sequence>
<organism evidence="1 2">
    <name type="scientific">Trifolium medium</name>
    <dbReference type="NCBI Taxonomy" id="97028"/>
    <lineage>
        <taxon>Eukaryota</taxon>
        <taxon>Viridiplantae</taxon>
        <taxon>Streptophyta</taxon>
        <taxon>Embryophyta</taxon>
        <taxon>Tracheophyta</taxon>
        <taxon>Spermatophyta</taxon>
        <taxon>Magnoliopsida</taxon>
        <taxon>eudicotyledons</taxon>
        <taxon>Gunneridae</taxon>
        <taxon>Pentapetalae</taxon>
        <taxon>rosids</taxon>
        <taxon>fabids</taxon>
        <taxon>Fabales</taxon>
        <taxon>Fabaceae</taxon>
        <taxon>Papilionoideae</taxon>
        <taxon>50 kb inversion clade</taxon>
        <taxon>NPAAA clade</taxon>
        <taxon>Hologalegina</taxon>
        <taxon>IRL clade</taxon>
        <taxon>Trifolieae</taxon>
        <taxon>Trifolium</taxon>
    </lineage>
</organism>
<protein>
    <submittedName>
        <fullName evidence="1">Uncharacterized protein</fullName>
    </submittedName>
</protein>
<proteinExistence type="predicted"/>
<evidence type="ECO:0000313" key="2">
    <source>
        <dbReference type="Proteomes" id="UP000265520"/>
    </source>
</evidence>
<dbReference type="Proteomes" id="UP000265520">
    <property type="component" value="Unassembled WGS sequence"/>
</dbReference>
<comment type="caution">
    <text evidence="1">The sequence shown here is derived from an EMBL/GenBank/DDBJ whole genome shotgun (WGS) entry which is preliminary data.</text>
</comment>
<evidence type="ECO:0000313" key="1">
    <source>
        <dbReference type="EMBL" id="MCI34772.1"/>
    </source>
</evidence>
<dbReference type="EMBL" id="LXQA010216950">
    <property type="protein sequence ID" value="MCI34772.1"/>
    <property type="molecule type" value="Genomic_DNA"/>
</dbReference>
<keyword evidence="2" id="KW-1185">Reference proteome</keyword>
<name>A0A392RF67_9FABA</name>